<evidence type="ECO:0000313" key="1">
    <source>
        <dbReference type="EMBL" id="RXE58519.1"/>
    </source>
</evidence>
<dbReference type="AlphaFoldDB" id="A0A4V1K1Z6"/>
<evidence type="ECO:0008006" key="3">
    <source>
        <dbReference type="Google" id="ProtNLM"/>
    </source>
</evidence>
<dbReference type="RefSeq" id="WP_069195284.1">
    <property type="nucleotide sequence ID" value="NZ_RLII01000017.1"/>
</dbReference>
<keyword evidence="2" id="KW-1185">Reference proteome</keyword>
<name>A0A4V1K1Z6_9FIRM</name>
<dbReference type="OrthoDB" id="1737003at2"/>
<accession>A0A4V1K1Z6</accession>
<reference evidence="2" key="1">
    <citation type="submission" date="2018-11" db="EMBL/GenBank/DDBJ databases">
        <title>Genome sequencing of a novel mesophilic and cellulolytic organism within the genus Hungateiclostridium.</title>
        <authorList>
            <person name="Rettenmaier R."/>
            <person name="Liebl W."/>
            <person name="Zverlov V."/>
        </authorList>
    </citation>
    <scope>NUCLEOTIDE SEQUENCE [LARGE SCALE GENOMIC DNA]</scope>
    <source>
        <strain evidence="2">N2K1</strain>
    </source>
</reference>
<organism evidence="1 2">
    <name type="scientific">Acetivibrio mesophilus</name>
    <dbReference type="NCBI Taxonomy" id="2487273"/>
    <lineage>
        <taxon>Bacteria</taxon>
        <taxon>Bacillati</taxon>
        <taxon>Bacillota</taxon>
        <taxon>Clostridia</taxon>
        <taxon>Eubacteriales</taxon>
        <taxon>Oscillospiraceae</taxon>
        <taxon>Acetivibrio</taxon>
    </lineage>
</organism>
<sequence>MPQTIHELSNERKLTILCSKGTLNETDVEMIKSIVSNRLDWKDILYQGINHRTLNMMYYHFKNLGLLDKIEKEIIKVMKNECKVYELRNQTYFNEIKNIFDRFNENGIKAAILKGNFLAAKVYPSIETRTFNDLDFLIDVKDSDKVVSVLEDAGYIQGEFNEYSGEIIPGTKKQKLLYRAATHELMECLKKTDNPFVPVIRVDLNFEVLWKGNCPYKIETAELLERAIPVDIGGATTYILDREDFLIQLACHLYKEAALINWINELRDLKVYKFADIALYIEKFSDEINWNKLIDFCRDKKCEKILYYAFHFVNLMYEDIVPEYVMKALEPEDKGYLDEYGVEKEKPFKWNYDFFTRIFESDRILEVDQDATKIRFKEAKKESGII</sequence>
<dbReference type="EMBL" id="RLII01000017">
    <property type="protein sequence ID" value="RXE58519.1"/>
    <property type="molecule type" value="Genomic_DNA"/>
</dbReference>
<protein>
    <recommendedName>
        <fullName evidence="3">Nucleotidyltransferase</fullName>
    </recommendedName>
</protein>
<dbReference type="Pfam" id="PF14907">
    <property type="entry name" value="NTP_transf_5"/>
    <property type="match status" value="1"/>
</dbReference>
<proteinExistence type="predicted"/>
<dbReference type="Gene3D" id="3.30.460.40">
    <property type="match status" value="1"/>
</dbReference>
<dbReference type="InterPro" id="IPR039498">
    <property type="entry name" value="NTP_transf_5"/>
</dbReference>
<evidence type="ECO:0000313" key="2">
    <source>
        <dbReference type="Proteomes" id="UP000289166"/>
    </source>
</evidence>
<dbReference type="Proteomes" id="UP000289166">
    <property type="component" value="Unassembled WGS sequence"/>
</dbReference>
<comment type="caution">
    <text evidence="1">The sequence shown here is derived from an EMBL/GenBank/DDBJ whole genome shotgun (WGS) entry which is preliminary data.</text>
</comment>
<gene>
    <name evidence="1" type="ORF">EFD62_12105</name>
</gene>